<dbReference type="EMBL" id="HBUF01097291">
    <property type="protein sequence ID" value="CAG6637180.1"/>
    <property type="molecule type" value="Transcribed_RNA"/>
</dbReference>
<dbReference type="InterPro" id="IPR005301">
    <property type="entry name" value="MOB_kinase_act_fam"/>
</dbReference>
<feature type="binding site" evidence="1">
    <location>
        <position position="153"/>
    </location>
    <ligand>
        <name>Zn(2+)</name>
        <dbReference type="ChEBI" id="CHEBI:29105"/>
    </ligand>
</feature>
<dbReference type="EMBL" id="HBUF01097295">
    <property type="protein sequence ID" value="CAG6637196.1"/>
    <property type="molecule type" value="Transcribed_RNA"/>
</dbReference>
<keyword evidence="1" id="KW-0862">Zinc</keyword>
<sequence length="242" mass="27762">MGKARRRDKETSLCSDDPKLYLEETVLERKLPDIDLQLLVEMPQGVDFNEWLASHTIAIFDNINLIYGTISEFCTMSECPDMSGPLRTYHWVDEKGKKSRIAAPQYVDYVMTYIQKTIGDESNFPTKYGNEFPANFESLARKILKLLFHIVAHLYHCHFREIVLLNLHAHLNCVFSHLIILNDRYQLIEPRETEILQDLIIALRILDKENTSSSLNRDSSSSNSMGTSNNPMLIGNSVPPSQ</sequence>
<dbReference type="EMBL" id="HBUF01360494">
    <property type="protein sequence ID" value="CAG6720428.1"/>
    <property type="molecule type" value="Transcribed_RNA"/>
</dbReference>
<dbReference type="PANTHER" id="PTHR22599">
    <property type="entry name" value="MPS ONE BINDER KINASE ACTIVATOR-LIKE MOB"/>
    <property type="match status" value="1"/>
</dbReference>
<dbReference type="EMBL" id="HBUF01097296">
    <property type="protein sequence ID" value="CAG6637200.1"/>
    <property type="molecule type" value="Transcribed_RNA"/>
</dbReference>
<protein>
    <submittedName>
        <fullName evidence="3">MOB kinase activator-like 2</fullName>
    </submittedName>
</protein>
<evidence type="ECO:0000256" key="2">
    <source>
        <dbReference type="SAM" id="MobiDB-lite"/>
    </source>
</evidence>
<dbReference type="GO" id="GO:0016301">
    <property type="term" value="F:kinase activity"/>
    <property type="evidence" value="ECO:0007669"/>
    <property type="project" value="UniProtKB-KW"/>
</dbReference>
<proteinExistence type="predicted"/>
<dbReference type="EMBL" id="HBUF01097293">
    <property type="protein sequence ID" value="CAG6637188.1"/>
    <property type="molecule type" value="Transcribed_RNA"/>
</dbReference>
<dbReference type="AlphaFoldDB" id="A0A8D8QRY2"/>
<feature type="binding site" evidence="1">
    <location>
        <position position="158"/>
    </location>
    <ligand>
        <name>Zn(2+)</name>
        <dbReference type="ChEBI" id="CHEBI:29105"/>
    </ligand>
</feature>
<name>A0A8D8QRY2_9HEMI</name>
<dbReference type="EMBL" id="HBUF01097294">
    <property type="protein sequence ID" value="CAG6637192.1"/>
    <property type="molecule type" value="Transcribed_RNA"/>
</dbReference>
<dbReference type="EMBL" id="HBUF01097297">
    <property type="protein sequence ID" value="CAG6637204.1"/>
    <property type="molecule type" value="Transcribed_RNA"/>
</dbReference>
<evidence type="ECO:0000256" key="1">
    <source>
        <dbReference type="PIRSR" id="PIRSR605301-1"/>
    </source>
</evidence>
<feature type="binding site" evidence="1">
    <location>
        <position position="74"/>
    </location>
    <ligand>
        <name>Zn(2+)</name>
        <dbReference type="ChEBI" id="CHEBI:29105"/>
    </ligand>
</feature>
<dbReference type="EMBL" id="HBUF01317649">
    <property type="protein sequence ID" value="CAG6694339.1"/>
    <property type="molecule type" value="Transcribed_RNA"/>
</dbReference>
<reference evidence="3" key="1">
    <citation type="submission" date="2021-05" db="EMBL/GenBank/DDBJ databases">
        <authorList>
            <person name="Alioto T."/>
            <person name="Alioto T."/>
            <person name="Gomez Garrido J."/>
        </authorList>
    </citation>
    <scope>NUCLEOTIDE SEQUENCE</scope>
</reference>
<evidence type="ECO:0000313" key="3">
    <source>
        <dbReference type="EMBL" id="CAG6637180.1"/>
    </source>
</evidence>
<dbReference type="Gene3D" id="1.20.140.30">
    <property type="entry name" value="MOB kinase activator"/>
    <property type="match status" value="1"/>
</dbReference>
<dbReference type="Pfam" id="PF03637">
    <property type="entry name" value="Mob1_phocein"/>
    <property type="match status" value="1"/>
</dbReference>
<accession>A0A8D8QRY2</accession>
<feature type="region of interest" description="Disordered" evidence="2">
    <location>
        <begin position="212"/>
        <end position="242"/>
    </location>
</feature>
<keyword evidence="3" id="KW-0418">Kinase</keyword>
<dbReference type="InterPro" id="IPR036703">
    <property type="entry name" value="MOB_kinase_act_sf"/>
</dbReference>
<dbReference type="EMBL" id="HBUF01360495">
    <property type="protein sequence ID" value="CAG6720429.1"/>
    <property type="molecule type" value="Transcribed_RNA"/>
</dbReference>
<organism evidence="3">
    <name type="scientific">Cacopsylla melanoneura</name>
    <dbReference type="NCBI Taxonomy" id="428564"/>
    <lineage>
        <taxon>Eukaryota</taxon>
        <taxon>Metazoa</taxon>
        <taxon>Ecdysozoa</taxon>
        <taxon>Arthropoda</taxon>
        <taxon>Hexapoda</taxon>
        <taxon>Insecta</taxon>
        <taxon>Pterygota</taxon>
        <taxon>Neoptera</taxon>
        <taxon>Paraneoptera</taxon>
        <taxon>Hemiptera</taxon>
        <taxon>Sternorrhyncha</taxon>
        <taxon>Psylloidea</taxon>
        <taxon>Psyllidae</taxon>
        <taxon>Psyllinae</taxon>
        <taxon>Cacopsylla</taxon>
    </lineage>
</organism>
<keyword evidence="3" id="KW-0808">Transferase</keyword>
<dbReference type="EMBL" id="HBUF01317648">
    <property type="protein sequence ID" value="CAG6694338.1"/>
    <property type="molecule type" value="Transcribed_RNA"/>
</dbReference>
<feature type="binding site" evidence="1">
    <location>
        <position position="79"/>
    </location>
    <ligand>
        <name>Zn(2+)</name>
        <dbReference type="ChEBI" id="CHEBI:29105"/>
    </ligand>
</feature>
<dbReference type="EMBL" id="HBUF01649595">
    <property type="protein sequence ID" value="CAG6786731.1"/>
    <property type="molecule type" value="Transcribed_RNA"/>
</dbReference>
<dbReference type="EMBL" id="HBUF01097292">
    <property type="protein sequence ID" value="CAG6637184.1"/>
    <property type="molecule type" value="Transcribed_RNA"/>
</dbReference>
<dbReference type="SUPFAM" id="SSF101152">
    <property type="entry name" value="Mob1/phocein"/>
    <property type="match status" value="1"/>
</dbReference>
<feature type="compositionally biased region" description="Low complexity" evidence="2">
    <location>
        <begin position="212"/>
        <end position="230"/>
    </location>
</feature>
<dbReference type="SMART" id="SM01388">
    <property type="entry name" value="Mob1_phocein"/>
    <property type="match status" value="1"/>
</dbReference>
<keyword evidence="1" id="KW-0479">Metal-binding</keyword>